<comment type="caution">
    <text evidence="2">The sequence shown here is derived from an EMBL/GenBank/DDBJ whole genome shotgun (WGS) entry which is preliminary data.</text>
</comment>
<sequence>MEISALSTKNASTCHPSTFSPPPFPPPLRQTPTLDMKSLSTKSYHTANNSPYAKGSSQPHGSMNETIQGSEARIMRQRVLESQNRRKNMLGENTPVAKADLSGGGSSSSPLFNLLPLPGENVLSSSLPRSSQDTLRMLATKQKQLEEEIARAKAQLERSKPSSRADSRMRKRGLWPQTDPQALIFYISDDEEDSNEGTTCHLQVIPDHP</sequence>
<evidence type="ECO:0000313" key="3">
    <source>
        <dbReference type="Proteomes" id="UP001362999"/>
    </source>
</evidence>
<name>A0AAW0C511_9AGAR</name>
<feature type="region of interest" description="Disordered" evidence="1">
    <location>
        <begin position="153"/>
        <end position="174"/>
    </location>
</feature>
<evidence type="ECO:0000256" key="1">
    <source>
        <dbReference type="SAM" id="MobiDB-lite"/>
    </source>
</evidence>
<feature type="region of interest" description="Disordered" evidence="1">
    <location>
        <begin position="85"/>
        <end position="104"/>
    </location>
</feature>
<keyword evidence="3" id="KW-1185">Reference proteome</keyword>
<feature type="compositionally biased region" description="Polar residues" evidence="1">
    <location>
        <begin position="1"/>
        <end position="15"/>
    </location>
</feature>
<feature type="region of interest" description="Disordered" evidence="1">
    <location>
        <begin position="1"/>
        <end position="72"/>
    </location>
</feature>
<feature type="compositionally biased region" description="Basic and acidic residues" evidence="1">
    <location>
        <begin position="153"/>
        <end position="168"/>
    </location>
</feature>
<dbReference type="AlphaFoldDB" id="A0AAW0C511"/>
<protein>
    <submittedName>
        <fullName evidence="2">Uncharacterized protein</fullName>
    </submittedName>
</protein>
<evidence type="ECO:0000313" key="2">
    <source>
        <dbReference type="EMBL" id="KAK7033233.1"/>
    </source>
</evidence>
<feature type="compositionally biased region" description="Polar residues" evidence="1">
    <location>
        <begin position="30"/>
        <end position="69"/>
    </location>
</feature>
<reference evidence="2 3" key="1">
    <citation type="journal article" date="2024" name="J Genomics">
        <title>Draft genome sequencing and assembly of Favolaschia claudopus CIRM-BRFM 2984 isolated from oak limbs.</title>
        <authorList>
            <person name="Navarro D."/>
            <person name="Drula E."/>
            <person name="Chaduli D."/>
            <person name="Cazenave R."/>
            <person name="Ahrendt S."/>
            <person name="Wang J."/>
            <person name="Lipzen A."/>
            <person name="Daum C."/>
            <person name="Barry K."/>
            <person name="Grigoriev I.V."/>
            <person name="Favel A."/>
            <person name="Rosso M.N."/>
            <person name="Martin F."/>
        </authorList>
    </citation>
    <scope>NUCLEOTIDE SEQUENCE [LARGE SCALE GENOMIC DNA]</scope>
    <source>
        <strain evidence="2 3">CIRM-BRFM 2984</strain>
    </source>
</reference>
<proteinExistence type="predicted"/>
<organism evidence="2 3">
    <name type="scientific">Favolaschia claudopus</name>
    <dbReference type="NCBI Taxonomy" id="2862362"/>
    <lineage>
        <taxon>Eukaryota</taxon>
        <taxon>Fungi</taxon>
        <taxon>Dikarya</taxon>
        <taxon>Basidiomycota</taxon>
        <taxon>Agaricomycotina</taxon>
        <taxon>Agaricomycetes</taxon>
        <taxon>Agaricomycetidae</taxon>
        <taxon>Agaricales</taxon>
        <taxon>Marasmiineae</taxon>
        <taxon>Mycenaceae</taxon>
        <taxon>Favolaschia</taxon>
    </lineage>
</organism>
<gene>
    <name evidence="2" type="ORF">R3P38DRAFT_3186774</name>
</gene>
<dbReference type="Proteomes" id="UP001362999">
    <property type="component" value="Unassembled WGS sequence"/>
</dbReference>
<accession>A0AAW0C511</accession>
<feature type="compositionally biased region" description="Pro residues" evidence="1">
    <location>
        <begin position="19"/>
        <end position="29"/>
    </location>
</feature>
<dbReference type="EMBL" id="JAWWNJ010000023">
    <property type="protein sequence ID" value="KAK7033233.1"/>
    <property type="molecule type" value="Genomic_DNA"/>
</dbReference>